<gene>
    <name evidence="2" type="ordered locus">SpiGrapes_0762</name>
</gene>
<dbReference type="RefSeq" id="WP_014269446.1">
    <property type="nucleotide sequence ID" value="NC_016633.1"/>
</dbReference>
<protein>
    <submittedName>
        <fullName evidence="2">Dinucleotide-utilizing enzyme possibly involved in molybdopterin or thiamin biosynthesis</fullName>
    </submittedName>
</protein>
<dbReference type="Pfam" id="PF00899">
    <property type="entry name" value="ThiF"/>
    <property type="match status" value="1"/>
</dbReference>
<dbReference type="CDD" id="cd00755">
    <property type="entry name" value="YgdL_like"/>
    <property type="match status" value="1"/>
</dbReference>
<dbReference type="InterPro" id="IPR000594">
    <property type="entry name" value="ThiF_NAD_FAD-bd"/>
</dbReference>
<name>G8QYN4_SPHPG</name>
<accession>G8QYN4</accession>
<dbReference type="PANTHER" id="PTHR43267:SF1">
    <property type="entry name" value="TRNA THREONYLCARBAMOYLADENOSINE DEHYDRATASE"/>
    <property type="match status" value="1"/>
</dbReference>
<feature type="domain" description="THIF-type NAD/FAD binding fold" evidence="1">
    <location>
        <begin position="11"/>
        <end position="249"/>
    </location>
</feature>
<dbReference type="eggNOG" id="COG1179">
    <property type="taxonomic scope" value="Bacteria"/>
</dbReference>
<dbReference type="GO" id="GO:0008641">
    <property type="term" value="F:ubiquitin-like modifier activating enzyme activity"/>
    <property type="evidence" value="ECO:0007669"/>
    <property type="project" value="InterPro"/>
</dbReference>
<reference evidence="2 3" key="1">
    <citation type="submission" date="2011-11" db="EMBL/GenBank/DDBJ databases">
        <title>Complete sequence of Spirochaeta sp. grapes.</title>
        <authorList>
            <consortium name="US DOE Joint Genome Institute"/>
            <person name="Lucas S."/>
            <person name="Han J."/>
            <person name="Lapidus A."/>
            <person name="Cheng J.-F."/>
            <person name="Goodwin L."/>
            <person name="Pitluck S."/>
            <person name="Peters L."/>
            <person name="Ovchinnikova G."/>
            <person name="Munk A.C."/>
            <person name="Detter J.C."/>
            <person name="Han C."/>
            <person name="Tapia R."/>
            <person name="Land M."/>
            <person name="Hauser L."/>
            <person name="Kyrpides N."/>
            <person name="Ivanova N."/>
            <person name="Pagani I."/>
            <person name="Ritalahtilisa K."/>
            <person name="Loeffler F."/>
            <person name="Woyke T."/>
        </authorList>
    </citation>
    <scope>NUCLEOTIDE SEQUENCE [LARGE SCALE GENOMIC DNA]</scope>
    <source>
        <strain evidence="3">ATCC BAA-1885 / DSM 22778 / Grapes</strain>
    </source>
</reference>
<dbReference type="EMBL" id="CP003155">
    <property type="protein sequence ID" value="AEV28597.1"/>
    <property type="molecule type" value="Genomic_DNA"/>
</dbReference>
<dbReference type="HOGENOM" id="CLU_013325_4_0_12"/>
<dbReference type="GO" id="GO:0061503">
    <property type="term" value="F:tRNA threonylcarbamoyladenosine dehydratase"/>
    <property type="evidence" value="ECO:0007669"/>
    <property type="project" value="TreeGrafter"/>
</dbReference>
<dbReference type="InterPro" id="IPR035985">
    <property type="entry name" value="Ubiquitin-activating_enz"/>
</dbReference>
<dbReference type="AlphaFoldDB" id="G8QYN4"/>
<dbReference type="Gene3D" id="3.40.50.720">
    <property type="entry name" value="NAD(P)-binding Rossmann-like Domain"/>
    <property type="match status" value="1"/>
</dbReference>
<dbReference type="Proteomes" id="UP000005632">
    <property type="component" value="Chromosome"/>
</dbReference>
<keyword evidence="3" id="KW-1185">Reference proteome</keyword>
<organism evidence="2 3">
    <name type="scientific">Sphaerochaeta pleomorpha (strain ATCC BAA-1885 / DSM 22778 / Grapes)</name>
    <dbReference type="NCBI Taxonomy" id="158190"/>
    <lineage>
        <taxon>Bacteria</taxon>
        <taxon>Pseudomonadati</taxon>
        <taxon>Spirochaetota</taxon>
        <taxon>Spirochaetia</taxon>
        <taxon>Spirochaetales</taxon>
        <taxon>Sphaerochaetaceae</taxon>
        <taxon>Sphaerochaeta</taxon>
    </lineage>
</organism>
<dbReference type="STRING" id="158190.SpiGrapes_0762"/>
<dbReference type="PANTHER" id="PTHR43267">
    <property type="entry name" value="TRNA THREONYLCARBAMOYLADENOSINE DEHYDRATASE"/>
    <property type="match status" value="1"/>
</dbReference>
<evidence type="ECO:0000313" key="2">
    <source>
        <dbReference type="EMBL" id="AEV28597.1"/>
    </source>
</evidence>
<dbReference type="SUPFAM" id="SSF69572">
    <property type="entry name" value="Activating enzymes of the ubiquitin-like proteins"/>
    <property type="match status" value="1"/>
</dbReference>
<evidence type="ECO:0000259" key="1">
    <source>
        <dbReference type="Pfam" id="PF00899"/>
    </source>
</evidence>
<dbReference type="OrthoDB" id="9804150at2"/>
<sequence>MNADQFLRITRLLGEDVVESLHQKTVTVVGLGAVGGTCLESLVRSGIGHVRLVDFDTVGITNLNRQILATYDTLGQQKTEVAKARMHAINPDCEVEILSLFVQDETLNLVLDPKTDLVVDAIDSLGPKCALLQAAYERNLPIVSSMGAALRRDPSLIRTADLMDTFGCPLARQVRSNLRKRGVKEGIKAVFSPERVRFTYLDPQDDFDPDAKDQVQNLGRKRNILGSLPTITSIFGQTLAHIALERLIGGDVFKGEPVCSVTPKR</sequence>
<dbReference type="GO" id="GO:0061504">
    <property type="term" value="P:cyclic threonylcarbamoyladenosine biosynthetic process"/>
    <property type="evidence" value="ECO:0007669"/>
    <property type="project" value="TreeGrafter"/>
</dbReference>
<dbReference type="InterPro" id="IPR045886">
    <property type="entry name" value="ThiF/MoeB/HesA"/>
</dbReference>
<proteinExistence type="predicted"/>
<evidence type="ECO:0000313" key="3">
    <source>
        <dbReference type="Proteomes" id="UP000005632"/>
    </source>
</evidence>
<dbReference type="KEGG" id="sgp:SpiGrapes_0762"/>